<dbReference type="eggNOG" id="ENOG502ZXIH">
    <property type="taxonomic scope" value="Bacteria"/>
</dbReference>
<dbReference type="EMBL" id="CM001403">
    <property type="protein sequence ID" value="EHQ25299.1"/>
    <property type="molecule type" value="Genomic_DNA"/>
</dbReference>
<proteinExistence type="predicted"/>
<dbReference type="HOGENOM" id="CLU_1658816_0_0_10"/>
<gene>
    <name evidence="1" type="ORF">Mucpa_1131</name>
</gene>
<name>H1YF46_9SPHI</name>
<evidence type="ECO:0008006" key="3">
    <source>
        <dbReference type="Google" id="ProtNLM"/>
    </source>
</evidence>
<evidence type="ECO:0000313" key="2">
    <source>
        <dbReference type="Proteomes" id="UP000002774"/>
    </source>
</evidence>
<keyword evidence="2" id="KW-1185">Reference proteome</keyword>
<sequence length="159" mass="18150">MKTRLTLSLLFLLTIIYSCKKDHDQPAEETNFYLTALKSNNAWGTNSTYAGFVNDTLYLQGYGNEETLHMKIKFVKIGKYSVTADQCSYFTTIGQDVMLSRYRLRSDTVSSVTITAYDPDKQIFTGTFDLSFIQTYPSNQAKINFLNGKFRIAKVAFSY</sequence>
<reference evidence="1" key="1">
    <citation type="submission" date="2011-09" db="EMBL/GenBank/DDBJ databases">
        <title>The permanent draft genome of Mucilaginibacter paludis DSM 18603.</title>
        <authorList>
            <consortium name="US DOE Joint Genome Institute (JGI-PGF)"/>
            <person name="Lucas S."/>
            <person name="Han J."/>
            <person name="Lapidus A."/>
            <person name="Bruce D."/>
            <person name="Goodwin L."/>
            <person name="Pitluck S."/>
            <person name="Peters L."/>
            <person name="Kyrpides N."/>
            <person name="Mavromatis K."/>
            <person name="Ivanova N."/>
            <person name="Mikhailova N."/>
            <person name="Held B."/>
            <person name="Detter J.C."/>
            <person name="Tapia R."/>
            <person name="Han C."/>
            <person name="Land M."/>
            <person name="Hauser L."/>
            <person name="Markowitz V."/>
            <person name="Cheng J.-F."/>
            <person name="Hugenholtz P."/>
            <person name="Woyke T."/>
            <person name="Wu D."/>
            <person name="Tindall B."/>
            <person name="Brambilla E."/>
            <person name="Klenk H.-P."/>
            <person name="Eisen J.A."/>
        </authorList>
    </citation>
    <scope>NUCLEOTIDE SEQUENCE [LARGE SCALE GENOMIC DNA]</scope>
    <source>
        <strain evidence="1">DSM 18603</strain>
    </source>
</reference>
<dbReference type="InterPro" id="IPR046219">
    <property type="entry name" value="DUF6252"/>
</dbReference>
<dbReference type="Pfam" id="PF19765">
    <property type="entry name" value="DUF6252"/>
    <property type="match status" value="1"/>
</dbReference>
<dbReference type="PROSITE" id="PS51257">
    <property type="entry name" value="PROKAR_LIPOPROTEIN"/>
    <property type="match status" value="1"/>
</dbReference>
<organism evidence="1 2">
    <name type="scientific">Mucilaginibacter paludis DSM 18603</name>
    <dbReference type="NCBI Taxonomy" id="714943"/>
    <lineage>
        <taxon>Bacteria</taxon>
        <taxon>Pseudomonadati</taxon>
        <taxon>Bacteroidota</taxon>
        <taxon>Sphingobacteriia</taxon>
        <taxon>Sphingobacteriales</taxon>
        <taxon>Sphingobacteriaceae</taxon>
        <taxon>Mucilaginibacter</taxon>
    </lineage>
</organism>
<protein>
    <recommendedName>
        <fullName evidence="3">Lipoprotein</fullName>
    </recommendedName>
</protein>
<dbReference type="AlphaFoldDB" id="H1YF46"/>
<evidence type="ECO:0000313" key="1">
    <source>
        <dbReference type="EMBL" id="EHQ25299.1"/>
    </source>
</evidence>
<dbReference type="RefSeq" id="WP_008504995.1">
    <property type="nucleotide sequence ID" value="NZ_CM001403.1"/>
</dbReference>
<accession>H1YF46</accession>
<dbReference type="Proteomes" id="UP000002774">
    <property type="component" value="Chromosome"/>
</dbReference>
<dbReference type="OrthoDB" id="794197at2"/>